<evidence type="ECO:0000313" key="2">
    <source>
        <dbReference type="EMBL" id="SNR57380.1"/>
    </source>
</evidence>
<proteinExistence type="inferred from homology"/>
<evidence type="ECO:0000256" key="1">
    <source>
        <dbReference type="ARBA" id="ARBA00009981"/>
    </source>
</evidence>
<dbReference type="AlphaFoldDB" id="A0A238XF86"/>
<comment type="similarity">
    <text evidence="1">Belongs to the phD/YefM antitoxin family.</text>
</comment>
<dbReference type="InterPro" id="IPR036165">
    <property type="entry name" value="YefM-like_sf"/>
</dbReference>
<accession>A0A238XF86</accession>
<dbReference type="RefSeq" id="WP_089301574.1">
    <property type="nucleotide sequence ID" value="NZ_FZNW01000010.1"/>
</dbReference>
<name>A0A238XF86_9PSEU</name>
<dbReference type="OrthoDB" id="33091at2"/>
<dbReference type="NCBIfam" id="TIGR01552">
    <property type="entry name" value="phd_fam"/>
    <property type="match status" value="1"/>
</dbReference>
<reference evidence="3" key="1">
    <citation type="submission" date="2017-06" db="EMBL/GenBank/DDBJ databases">
        <authorList>
            <person name="Varghese N."/>
            <person name="Submissions S."/>
        </authorList>
    </citation>
    <scope>NUCLEOTIDE SEQUENCE [LARGE SCALE GENOMIC DNA]</scope>
    <source>
        <strain evidence="3">DSM 45207</strain>
    </source>
</reference>
<dbReference type="SUPFAM" id="SSF143120">
    <property type="entry name" value="YefM-like"/>
    <property type="match status" value="1"/>
</dbReference>
<sequence>MPEITPSELRNDSSRILNRVEHGERFTVVRGSTPTAEVIPAQRRAYQTKTEIADAVATLPAVDSGQLRAELDAEVDNDVVIDD</sequence>
<protein>
    <submittedName>
        <fullName evidence="2">Prevent-host-death family protein</fullName>
    </submittedName>
</protein>
<dbReference type="Proteomes" id="UP000198348">
    <property type="component" value="Unassembled WGS sequence"/>
</dbReference>
<dbReference type="Gene3D" id="3.40.1620.10">
    <property type="entry name" value="YefM-like domain"/>
    <property type="match status" value="1"/>
</dbReference>
<dbReference type="EMBL" id="FZNW01000010">
    <property type="protein sequence ID" value="SNR57380.1"/>
    <property type="molecule type" value="Genomic_DNA"/>
</dbReference>
<gene>
    <name evidence="2" type="ORF">SAMN06265360_110158</name>
</gene>
<evidence type="ECO:0000313" key="3">
    <source>
        <dbReference type="Proteomes" id="UP000198348"/>
    </source>
</evidence>
<keyword evidence="3" id="KW-1185">Reference proteome</keyword>
<organism evidence="2 3">
    <name type="scientific">Haloechinothrix alba</name>
    <dbReference type="NCBI Taxonomy" id="664784"/>
    <lineage>
        <taxon>Bacteria</taxon>
        <taxon>Bacillati</taxon>
        <taxon>Actinomycetota</taxon>
        <taxon>Actinomycetes</taxon>
        <taxon>Pseudonocardiales</taxon>
        <taxon>Pseudonocardiaceae</taxon>
        <taxon>Haloechinothrix</taxon>
    </lineage>
</organism>